<sequence>MNKKSAQVLSSQSTKIEEQFKVNTCSYAGRETLSSDGTSSKSLARKTFTHHDGNSQISLSSANITNKKWKGKSNKTQTSWGQTSKHHCQTPEHSLFYGNGPSSACAKH</sequence>
<dbReference type="EMBL" id="FMJY01000001">
    <property type="protein sequence ID" value="SCO76958.1"/>
    <property type="molecule type" value="Genomic_DNA"/>
</dbReference>
<protein>
    <submittedName>
        <fullName evidence="2">Uncharacterized protein</fullName>
    </submittedName>
</protein>
<proteinExistence type="predicted"/>
<evidence type="ECO:0000313" key="2">
    <source>
        <dbReference type="EMBL" id="SCO76958.1"/>
    </source>
</evidence>
<evidence type="ECO:0000313" key="3">
    <source>
        <dbReference type="Proteomes" id="UP000219369"/>
    </source>
</evidence>
<feature type="compositionally biased region" description="Polar residues" evidence="1">
    <location>
        <begin position="30"/>
        <end position="42"/>
    </location>
</feature>
<feature type="compositionally biased region" description="Polar residues" evidence="1">
    <location>
        <begin position="54"/>
        <end position="66"/>
    </location>
</feature>
<name>A0A2H3SKF2_FUSOX</name>
<evidence type="ECO:0000256" key="1">
    <source>
        <dbReference type="SAM" id="MobiDB-lite"/>
    </source>
</evidence>
<gene>
    <name evidence="2" type="ORF">FRV6_01170</name>
</gene>
<feature type="compositionally biased region" description="Polar residues" evidence="1">
    <location>
        <begin position="74"/>
        <end position="83"/>
    </location>
</feature>
<feature type="region of interest" description="Disordered" evidence="1">
    <location>
        <begin position="30"/>
        <end position="108"/>
    </location>
</feature>
<dbReference type="Proteomes" id="UP000219369">
    <property type="component" value="Unassembled WGS sequence"/>
</dbReference>
<organism evidence="2 3">
    <name type="scientific">Fusarium oxysporum</name>
    <name type="common">Fusarium vascular wilt</name>
    <dbReference type="NCBI Taxonomy" id="5507"/>
    <lineage>
        <taxon>Eukaryota</taxon>
        <taxon>Fungi</taxon>
        <taxon>Dikarya</taxon>
        <taxon>Ascomycota</taxon>
        <taxon>Pezizomycotina</taxon>
        <taxon>Sordariomycetes</taxon>
        <taxon>Hypocreomycetidae</taxon>
        <taxon>Hypocreales</taxon>
        <taxon>Nectriaceae</taxon>
        <taxon>Fusarium</taxon>
        <taxon>Fusarium oxysporum species complex</taxon>
    </lineage>
</organism>
<accession>A0A2H3SKF2</accession>
<reference evidence="3" key="1">
    <citation type="submission" date="2016-09" db="EMBL/GenBank/DDBJ databases">
        <authorList>
            <person name="Guldener U."/>
        </authorList>
    </citation>
    <scope>NUCLEOTIDE SEQUENCE [LARGE SCALE GENOMIC DNA]</scope>
    <source>
        <strain evidence="3">V64-1</strain>
    </source>
</reference>
<dbReference type="AlphaFoldDB" id="A0A2H3SKF2"/>